<proteinExistence type="predicted"/>
<gene>
    <name evidence="1" type="ORF">D9V37_16855</name>
</gene>
<name>A0A3L8NYR5_9ACTN</name>
<dbReference type="InterPro" id="IPR036265">
    <property type="entry name" value="HIT-like_sf"/>
</dbReference>
<dbReference type="RefSeq" id="WP_121807303.1">
    <property type="nucleotide sequence ID" value="NZ_RDBE01000010.1"/>
</dbReference>
<sequence length="202" mass="22849">MPESPEEFYARISAAAGADGRLPLPDMSDWRQFPWEVVDGTLVAKVLQPPVDAEEPREGTDPCRVCRSYGSDRTIWENDHFFVSMLGSHSLPLVLFLQTKEHLDFPELDDDLAAECGRLEVTLCRIMEALPHIGRVHVMRIGDGAEHMHDWFIARPERFAQIIGSLAVEWDEILPPVPEEIRRADAHEVARHLATHDGRALV</sequence>
<comment type="caution">
    <text evidence="1">The sequence shown here is derived from an EMBL/GenBank/DDBJ whole genome shotgun (WGS) entry which is preliminary data.</text>
</comment>
<evidence type="ECO:0008006" key="3">
    <source>
        <dbReference type="Google" id="ProtNLM"/>
    </source>
</evidence>
<dbReference type="Proteomes" id="UP000281708">
    <property type="component" value="Unassembled WGS sequence"/>
</dbReference>
<dbReference type="EMBL" id="RDBE01000010">
    <property type="protein sequence ID" value="RLV47797.1"/>
    <property type="molecule type" value="Genomic_DNA"/>
</dbReference>
<dbReference type="SUPFAM" id="SSF54197">
    <property type="entry name" value="HIT-like"/>
    <property type="match status" value="1"/>
</dbReference>
<dbReference type="OrthoDB" id="3867598at2"/>
<evidence type="ECO:0000313" key="1">
    <source>
        <dbReference type="EMBL" id="RLV47797.1"/>
    </source>
</evidence>
<accession>A0A3L8NYR5</accession>
<dbReference type="AlphaFoldDB" id="A0A3L8NYR5"/>
<reference evidence="1 2" key="1">
    <citation type="submission" date="2018-10" db="EMBL/GenBank/DDBJ databases">
        <title>Marmoricola sp. 4Q3S-7 whole genome shotgun sequence.</title>
        <authorList>
            <person name="Li F."/>
        </authorList>
    </citation>
    <scope>NUCLEOTIDE SEQUENCE [LARGE SCALE GENOMIC DNA]</scope>
    <source>
        <strain evidence="1 2">4Q3S-7</strain>
    </source>
</reference>
<protein>
    <recommendedName>
        <fullName evidence="3">HIT domain-containing protein</fullName>
    </recommendedName>
</protein>
<evidence type="ECO:0000313" key="2">
    <source>
        <dbReference type="Proteomes" id="UP000281708"/>
    </source>
</evidence>
<keyword evidence="2" id="KW-1185">Reference proteome</keyword>
<organism evidence="1 2">
    <name type="scientific">Nocardioides mangrovicus</name>
    <dbReference type="NCBI Taxonomy" id="2478913"/>
    <lineage>
        <taxon>Bacteria</taxon>
        <taxon>Bacillati</taxon>
        <taxon>Actinomycetota</taxon>
        <taxon>Actinomycetes</taxon>
        <taxon>Propionibacteriales</taxon>
        <taxon>Nocardioidaceae</taxon>
        <taxon>Nocardioides</taxon>
    </lineage>
</organism>
<dbReference type="Gene3D" id="3.30.428.10">
    <property type="entry name" value="HIT-like"/>
    <property type="match status" value="1"/>
</dbReference>